<feature type="compositionally biased region" description="Polar residues" evidence="1">
    <location>
        <begin position="140"/>
        <end position="155"/>
    </location>
</feature>
<dbReference type="KEGG" id="sbat:G4Z16_00685"/>
<evidence type="ECO:0000259" key="2">
    <source>
        <dbReference type="PROSITE" id="PS50943"/>
    </source>
</evidence>
<dbReference type="SMART" id="SM00530">
    <property type="entry name" value="HTH_XRE"/>
    <property type="match status" value="1"/>
</dbReference>
<feature type="region of interest" description="Disordered" evidence="1">
    <location>
        <begin position="133"/>
        <end position="185"/>
    </location>
</feature>
<protein>
    <submittedName>
        <fullName evidence="3">Helix-turn-helix domain-containing protein</fullName>
    </submittedName>
</protein>
<dbReference type="Pfam" id="PF13560">
    <property type="entry name" value="HTH_31"/>
    <property type="match status" value="1"/>
</dbReference>
<feature type="domain" description="HTH cro/C1-type" evidence="2">
    <location>
        <begin position="195"/>
        <end position="249"/>
    </location>
</feature>
<dbReference type="InterPro" id="IPR001387">
    <property type="entry name" value="Cro/C1-type_HTH"/>
</dbReference>
<dbReference type="Proteomes" id="UP000595046">
    <property type="component" value="Chromosome"/>
</dbReference>
<feature type="compositionally biased region" description="Pro residues" evidence="1">
    <location>
        <begin position="157"/>
        <end position="168"/>
    </location>
</feature>
<dbReference type="CDD" id="cd00093">
    <property type="entry name" value="HTH_XRE"/>
    <property type="match status" value="1"/>
</dbReference>
<keyword evidence="4" id="KW-1185">Reference proteome</keyword>
<dbReference type="InterPro" id="IPR010982">
    <property type="entry name" value="Lambda_DNA-bd_dom_sf"/>
</dbReference>
<accession>A0A7T1T2H8</accession>
<evidence type="ECO:0000313" key="4">
    <source>
        <dbReference type="Proteomes" id="UP000595046"/>
    </source>
</evidence>
<dbReference type="AlphaFoldDB" id="A0A7T1T2H8"/>
<reference evidence="4" key="1">
    <citation type="submission" date="2020-02" db="EMBL/GenBank/DDBJ databases">
        <title>Streptomyces sp. ASO4wet.</title>
        <authorList>
            <person name="Risdian C."/>
            <person name="Landwehr W."/>
            <person name="Schupp P."/>
            <person name="Wink J."/>
        </authorList>
    </citation>
    <scope>NUCLEOTIDE SEQUENCE [LARGE SCALE GENOMIC DNA]</scope>
    <source>
        <strain evidence="4">ASO4wet</strain>
    </source>
</reference>
<name>A0A7T1T2H8_9ACTN</name>
<gene>
    <name evidence="3" type="ORF">G4Z16_00685</name>
</gene>
<evidence type="ECO:0000313" key="3">
    <source>
        <dbReference type="EMBL" id="QPP05149.1"/>
    </source>
</evidence>
<sequence length="349" mass="38133">MTPSAPRIGTCVYCSREIRQTGPGRTRIYCNTACSSAAKRRSSNSERTNETRKVAEDIRWHAEQLLAAAQDDAPLQEHRLHCDAIRTALEAHEAAAVAAARNRGQTWAEIGAVVGLTTDAARHRWNATRHQGAMARHQQRTGQWAAQHGTATAPSEETPPQPVYPGLPPGIYVRETEDGDAGLHGPSLNQLSLALSHLQRASGRSLRDLADAIDCSASYLCRVLSGERKPSWRVVERLASACGGHPEDLQVLWREASGLEPLPQWREDSAVRAFHASIRGLHLAASRAPAEDICAGAKELDPNEVASLIHGEDILDWPTVSRVIRQLRGQPGRILPVWKAAMTKNEQDA</sequence>
<evidence type="ECO:0000256" key="1">
    <source>
        <dbReference type="SAM" id="MobiDB-lite"/>
    </source>
</evidence>
<dbReference type="RefSeq" id="WP_197348647.1">
    <property type="nucleotide sequence ID" value="NZ_CP048882.1"/>
</dbReference>
<dbReference type="PROSITE" id="PS50943">
    <property type="entry name" value="HTH_CROC1"/>
    <property type="match status" value="1"/>
</dbReference>
<proteinExistence type="predicted"/>
<dbReference type="GO" id="GO:0003677">
    <property type="term" value="F:DNA binding"/>
    <property type="evidence" value="ECO:0007669"/>
    <property type="project" value="InterPro"/>
</dbReference>
<dbReference type="SUPFAM" id="SSF47413">
    <property type="entry name" value="lambda repressor-like DNA-binding domains"/>
    <property type="match status" value="1"/>
</dbReference>
<organism evidence="3 4">
    <name type="scientific">Streptomyces bathyalis</name>
    <dbReference type="NCBI Taxonomy" id="2710756"/>
    <lineage>
        <taxon>Bacteria</taxon>
        <taxon>Bacillati</taxon>
        <taxon>Actinomycetota</taxon>
        <taxon>Actinomycetes</taxon>
        <taxon>Kitasatosporales</taxon>
        <taxon>Streptomycetaceae</taxon>
        <taxon>Streptomyces</taxon>
    </lineage>
</organism>
<dbReference type="Gene3D" id="1.10.260.40">
    <property type="entry name" value="lambda repressor-like DNA-binding domains"/>
    <property type="match status" value="1"/>
</dbReference>
<dbReference type="EMBL" id="CP048882">
    <property type="protein sequence ID" value="QPP05149.1"/>
    <property type="molecule type" value="Genomic_DNA"/>
</dbReference>